<accession>A0AA35P631</accession>
<dbReference type="Proteomes" id="UP001178461">
    <property type="component" value="Chromosome 4"/>
</dbReference>
<evidence type="ECO:0000313" key="1">
    <source>
        <dbReference type="EMBL" id="CAI5773032.1"/>
    </source>
</evidence>
<organism evidence="1 2">
    <name type="scientific">Podarcis lilfordi</name>
    <name type="common">Lilford's wall lizard</name>
    <dbReference type="NCBI Taxonomy" id="74358"/>
    <lineage>
        <taxon>Eukaryota</taxon>
        <taxon>Metazoa</taxon>
        <taxon>Chordata</taxon>
        <taxon>Craniata</taxon>
        <taxon>Vertebrata</taxon>
        <taxon>Euteleostomi</taxon>
        <taxon>Lepidosauria</taxon>
        <taxon>Squamata</taxon>
        <taxon>Bifurcata</taxon>
        <taxon>Unidentata</taxon>
        <taxon>Episquamata</taxon>
        <taxon>Laterata</taxon>
        <taxon>Lacertibaenia</taxon>
        <taxon>Lacertidae</taxon>
        <taxon>Podarcis</taxon>
    </lineage>
</organism>
<name>A0AA35P631_9SAUR</name>
<keyword evidence="2" id="KW-1185">Reference proteome</keyword>
<reference evidence="1" key="1">
    <citation type="submission" date="2022-12" db="EMBL/GenBank/DDBJ databases">
        <authorList>
            <person name="Alioto T."/>
            <person name="Alioto T."/>
            <person name="Gomez Garrido J."/>
        </authorList>
    </citation>
    <scope>NUCLEOTIDE SEQUENCE</scope>
</reference>
<sequence>MDRISSCPRATLQAHVYFTNAGLELYSAKSSRDGLSGSYFDHRSRICSTEMNEQSPQQKELMIHRMLTARII</sequence>
<feature type="non-terminal residue" evidence="1">
    <location>
        <position position="72"/>
    </location>
</feature>
<gene>
    <name evidence="1" type="ORF">PODLI_1B017473</name>
</gene>
<evidence type="ECO:0000313" key="2">
    <source>
        <dbReference type="Proteomes" id="UP001178461"/>
    </source>
</evidence>
<protein>
    <submittedName>
        <fullName evidence="1">Uncharacterized protein</fullName>
    </submittedName>
</protein>
<dbReference type="AlphaFoldDB" id="A0AA35P631"/>
<proteinExistence type="predicted"/>
<dbReference type="EMBL" id="OX395129">
    <property type="protein sequence ID" value="CAI5773032.1"/>
    <property type="molecule type" value="Genomic_DNA"/>
</dbReference>